<keyword evidence="3" id="KW-0808">Transferase</keyword>
<keyword evidence="5" id="KW-0133">Cell shape</keyword>
<evidence type="ECO:0000256" key="5">
    <source>
        <dbReference type="ARBA" id="ARBA00022960"/>
    </source>
</evidence>
<dbReference type="GO" id="GO:0015648">
    <property type="term" value="F:lipid-linked peptidoglycan transporter activity"/>
    <property type="evidence" value="ECO:0007669"/>
    <property type="project" value="TreeGrafter"/>
</dbReference>
<keyword evidence="4 16" id="KW-0812">Transmembrane</keyword>
<comment type="catalytic activity">
    <reaction evidence="15">
        <text>[GlcNAc-(1-&gt;4)-Mur2Ac(oyl-L-Ala-gamma-D-Glu-L-Lys-D-Ala-D-Ala)](n)-di-trans,octa-cis-undecaprenyl diphosphate + beta-D-GlcNAc-(1-&gt;4)-Mur2Ac(oyl-L-Ala-gamma-D-Glu-L-Lys-D-Ala-D-Ala)-di-trans,octa-cis-undecaprenyl diphosphate = [GlcNAc-(1-&gt;4)-Mur2Ac(oyl-L-Ala-gamma-D-Glu-L-Lys-D-Ala-D-Ala)](n+1)-di-trans,octa-cis-undecaprenyl diphosphate + di-trans,octa-cis-undecaprenyl diphosphate + H(+)</text>
        <dbReference type="Rhea" id="RHEA:23708"/>
        <dbReference type="Rhea" id="RHEA-COMP:9602"/>
        <dbReference type="Rhea" id="RHEA-COMP:9603"/>
        <dbReference type="ChEBI" id="CHEBI:15378"/>
        <dbReference type="ChEBI" id="CHEBI:58405"/>
        <dbReference type="ChEBI" id="CHEBI:60033"/>
        <dbReference type="ChEBI" id="CHEBI:78435"/>
        <dbReference type="EC" id="2.4.99.28"/>
    </reaction>
</comment>
<evidence type="ECO:0000256" key="15">
    <source>
        <dbReference type="ARBA" id="ARBA00049902"/>
    </source>
</evidence>
<dbReference type="AlphaFoldDB" id="A0A9E2L2M5"/>
<keyword evidence="7 16" id="KW-1133">Transmembrane helix</keyword>
<feature type="transmembrane region" description="Helical" evidence="16">
    <location>
        <begin position="318"/>
        <end position="346"/>
    </location>
</feature>
<comment type="subcellular location">
    <subcellularLocation>
        <location evidence="1">Membrane</location>
        <topology evidence="1">Multi-pass membrane protein</topology>
    </subcellularLocation>
</comment>
<dbReference type="GO" id="GO:0009252">
    <property type="term" value="P:peptidoglycan biosynthetic process"/>
    <property type="evidence" value="ECO:0007669"/>
    <property type="project" value="UniProtKB-KW"/>
</dbReference>
<keyword evidence="8 16" id="KW-0472">Membrane</keyword>
<dbReference type="PROSITE" id="PS00428">
    <property type="entry name" value="FTSW_RODA_SPOVE"/>
    <property type="match status" value="1"/>
</dbReference>
<dbReference type="GO" id="GO:0005886">
    <property type="term" value="C:plasma membrane"/>
    <property type="evidence" value="ECO:0007669"/>
    <property type="project" value="TreeGrafter"/>
</dbReference>
<dbReference type="PANTHER" id="PTHR30474:SF2">
    <property type="entry name" value="PEPTIDOGLYCAN GLYCOSYLTRANSFERASE FTSW-RELATED"/>
    <property type="match status" value="1"/>
</dbReference>
<reference evidence="17" key="1">
    <citation type="journal article" date="2021" name="PeerJ">
        <title>Extensive microbial diversity within the chicken gut microbiome revealed by metagenomics and culture.</title>
        <authorList>
            <person name="Gilroy R."/>
            <person name="Ravi A."/>
            <person name="Getino M."/>
            <person name="Pursley I."/>
            <person name="Horton D.L."/>
            <person name="Alikhan N.F."/>
            <person name="Baker D."/>
            <person name="Gharbi K."/>
            <person name="Hall N."/>
            <person name="Watson M."/>
            <person name="Adriaenssens E.M."/>
            <person name="Foster-Nyarko E."/>
            <person name="Jarju S."/>
            <person name="Secka A."/>
            <person name="Antonio M."/>
            <person name="Oren A."/>
            <person name="Chaudhuri R.R."/>
            <person name="La Ragione R."/>
            <person name="Hildebrand F."/>
            <person name="Pallen M.J."/>
        </authorList>
    </citation>
    <scope>NUCLEOTIDE SEQUENCE</scope>
    <source>
        <strain evidence="17">Gambia15-2214</strain>
    </source>
</reference>
<dbReference type="EC" id="2.4.99.28" evidence="14"/>
<evidence type="ECO:0000256" key="2">
    <source>
        <dbReference type="ARBA" id="ARBA00022676"/>
    </source>
</evidence>
<keyword evidence="6" id="KW-0573">Peptidoglycan synthesis</keyword>
<dbReference type="PANTHER" id="PTHR30474">
    <property type="entry name" value="CELL CYCLE PROTEIN"/>
    <property type="match status" value="1"/>
</dbReference>
<accession>A0A9E2L2M5</accession>
<keyword evidence="2" id="KW-0328">Glycosyltransferase</keyword>
<evidence type="ECO:0000256" key="11">
    <source>
        <dbReference type="ARBA" id="ARBA00038053"/>
    </source>
</evidence>
<evidence type="ECO:0000256" key="3">
    <source>
        <dbReference type="ARBA" id="ARBA00022679"/>
    </source>
</evidence>
<dbReference type="GO" id="GO:0008360">
    <property type="term" value="P:regulation of cell shape"/>
    <property type="evidence" value="ECO:0007669"/>
    <property type="project" value="UniProtKB-KW"/>
</dbReference>
<feature type="transmembrane region" description="Helical" evidence="16">
    <location>
        <begin position="285"/>
        <end position="306"/>
    </location>
</feature>
<evidence type="ECO:0000256" key="12">
    <source>
        <dbReference type="ARBA" id="ARBA00041185"/>
    </source>
</evidence>
<evidence type="ECO:0000256" key="4">
    <source>
        <dbReference type="ARBA" id="ARBA00022692"/>
    </source>
</evidence>
<feature type="transmembrane region" description="Helical" evidence="16">
    <location>
        <begin position="352"/>
        <end position="375"/>
    </location>
</feature>
<feature type="transmembrane region" description="Helical" evidence="16">
    <location>
        <begin position="180"/>
        <end position="205"/>
    </location>
</feature>
<evidence type="ECO:0000256" key="7">
    <source>
        <dbReference type="ARBA" id="ARBA00022989"/>
    </source>
</evidence>
<evidence type="ECO:0000256" key="8">
    <source>
        <dbReference type="ARBA" id="ARBA00023136"/>
    </source>
</evidence>
<evidence type="ECO:0000256" key="1">
    <source>
        <dbReference type="ARBA" id="ARBA00004141"/>
    </source>
</evidence>
<dbReference type="InterPro" id="IPR001182">
    <property type="entry name" value="FtsW/RodA"/>
</dbReference>
<dbReference type="GO" id="GO:0032153">
    <property type="term" value="C:cell division site"/>
    <property type="evidence" value="ECO:0007669"/>
    <property type="project" value="TreeGrafter"/>
</dbReference>
<evidence type="ECO:0000256" key="10">
    <source>
        <dbReference type="ARBA" id="ARBA00033270"/>
    </source>
</evidence>
<evidence type="ECO:0000256" key="13">
    <source>
        <dbReference type="ARBA" id="ARBA00041418"/>
    </source>
</evidence>
<sequence length="385" mass="42565">MGRIKIFAETPLGEQFGRKDVSLVVAMLLLWGLGFLTLYISTCDYGSRFFSDSLYFVKRQGIIELVGLCFVLVLVIIPLEKIRKMLPYIFFGTLILCILTFIPGISSPRNGASRWIRIPLVGETFQPSELAKITVVIFLANWFAKHPQNSEEKRSSVLFAILGLVIFVGVVLLQDDFSTGVIIFIVGLTMMTVAGTSILLILFLCGATGMGFLLYVSTSPFRLNRLIAFFNPSYDVLGSNYQTNAARTAISSGGFWGKGFGSELTQITRVPAIQTDYVFTGWVEAMGFIGVLAYFGLLLFFAWRAYRFMFECEDNFRALLLFGLTTTIVLQSVINVGVVCGALPVTGITLPFFSSGGSSLLASFLICGLMLNVVYRQPPDTDEMY</sequence>
<feature type="transmembrane region" description="Helical" evidence="16">
    <location>
        <begin position="21"/>
        <end position="41"/>
    </location>
</feature>
<comment type="similarity">
    <text evidence="11">Belongs to the SEDS family. FtsW subfamily.</text>
</comment>
<dbReference type="Proteomes" id="UP000823914">
    <property type="component" value="Unassembled WGS sequence"/>
</dbReference>
<proteinExistence type="inferred from homology"/>
<evidence type="ECO:0000256" key="9">
    <source>
        <dbReference type="ARBA" id="ARBA00032370"/>
    </source>
</evidence>
<comment type="caution">
    <text evidence="17">The sequence shown here is derived from an EMBL/GenBank/DDBJ whole genome shotgun (WGS) entry which is preliminary data.</text>
</comment>
<feature type="transmembrane region" description="Helical" evidence="16">
    <location>
        <begin position="61"/>
        <end position="79"/>
    </location>
</feature>
<dbReference type="GO" id="GO:0008955">
    <property type="term" value="F:peptidoglycan glycosyltransferase activity"/>
    <property type="evidence" value="ECO:0007669"/>
    <property type="project" value="UniProtKB-EC"/>
</dbReference>
<name>A0A9E2L2M5_9SPIR</name>
<gene>
    <name evidence="17" type="ORF">IAA16_08620</name>
</gene>
<dbReference type="InterPro" id="IPR018365">
    <property type="entry name" value="Cell_cycle_FtsW-rel_CS"/>
</dbReference>
<evidence type="ECO:0000256" key="6">
    <source>
        <dbReference type="ARBA" id="ARBA00022984"/>
    </source>
</evidence>
<feature type="transmembrane region" description="Helical" evidence="16">
    <location>
        <begin position="156"/>
        <end position="174"/>
    </location>
</feature>
<evidence type="ECO:0000256" key="16">
    <source>
        <dbReference type="SAM" id="Phobius"/>
    </source>
</evidence>
<evidence type="ECO:0000313" key="17">
    <source>
        <dbReference type="EMBL" id="MBU3850615.1"/>
    </source>
</evidence>
<evidence type="ECO:0000256" key="14">
    <source>
        <dbReference type="ARBA" id="ARBA00044770"/>
    </source>
</evidence>
<organism evidence="17 18">
    <name type="scientific">Candidatus Treponema excrementipullorum</name>
    <dbReference type="NCBI Taxonomy" id="2838768"/>
    <lineage>
        <taxon>Bacteria</taxon>
        <taxon>Pseudomonadati</taxon>
        <taxon>Spirochaetota</taxon>
        <taxon>Spirochaetia</taxon>
        <taxon>Spirochaetales</taxon>
        <taxon>Treponemataceae</taxon>
        <taxon>Treponema</taxon>
    </lineage>
</organism>
<dbReference type="EMBL" id="JAHLFV010000200">
    <property type="protein sequence ID" value="MBU3850615.1"/>
    <property type="molecule type" value="Genomic_DNA"/>
</dbReference>
<evidence type="ECO:0000313" key="18">
    <source>
        <dbReference type="Proteomes" id="UP000823914"/>
    </source>
</evidence>
<dbReference type="GO" id="GO:0051301">
    <property type="term" value="P:cell division"/>
    <property type="evidence" value="ECO:0007669"/>
    <property type="project" value="InterPro"/>
</dbReference>
<feature type="transmembrane region" description="Helical" evidence="16">
    <location>
        <begin position="86"/>
        <end position="105"/>
    </location>
</feature>
<dbReference type="Pfam" id="PF01098">
    <property type="entry name" value="FTSW_RODA_SPOVE"/>
    <property type="match status" value="1"/>
</dbReference>
<reference evidence="17" key="2">
    <citation type="submission" date="2021-04" db="EMBL/GenBank/DDBJ databases">
        <authorList>
            <person name="Gilroy R."/>
        </authorList>
    </citation>
    <scope>NUCLEOTIDE SEQUENCE</scope>
    <source>
        <strain evidence="17">Gambia15-2214</strain>
    </source>
</reference>
<protein>
    <recommendedName>
        <fullName evidence="12">Probable peptidoglycan glycosyltransferase FtsW</fullName>
        <ecNumber evidence="14">2.4.99.28</ecNumber>
    </recommendedName>
    <alternativeName>
        <fullName evidence="13">Cell division protein FtsW</fullName>
    </alternativeName>
    <alternativeName>
        <fullName evidence="10">Cell wall polymerase</fullName>
    </alternativeName>
    <alternativeName>
        <fullName evidence="9">Peptidoglycan polymerase</fullName>
    </alternativeName>
</protein>